<gene>
    <name evidence="3" type="ORF">SAMN05421676_110123</name>
</gene>
<organism evidence="3 4">
    <name type="scientific">Salinibacillus kushneri</name>
    <dbReference type="NCBI Taxonomy" id="237682"/>
    <lineage>
        <taxon>Bacteria</taxon>
        <taxon>Bacillati</taxon>
        <taxon>Bacillota</taxon>
        <taxon>Bacilli</taxon>
        <taxon>Bacillales</taxon>
        <taxon>Bacillaceae</taxon>
        <taxon>Salinibacillus</taxon>
    </lineage>
</organism>
<sequence length="181" mass="21218">MMKTQQYSLFTRRRLVRFIALIVFILFLIIACSFFYVYSTAMKGKETTFKQSRQIALQETPIKQIEKMVRYNGENTYDVAIGTTDEESRGMAFVPTGDDVETTYVDIKDGMSKEEMSSDWKKQCQDCKLVSITPGIEDGHVIWEIVYENTENQYVFETYLFENGDLYEQVKLRNHKEEELS</sequence>
<dbReference type="Gene3D" id="3.10.450.40">
    <property type="match status" value="2"/>
</dbReference>
<feature type="domain" description="Cell wall elongation regulator TseB-like" evidence="2">
    <location>
        <begin position="51"/>
        <end position="95"/>
    </location>
</feature>
<dbReference type="PROSITE" id="PS51257">
    <property type="entry name" value="PROKAR_LIPOPROTEIN"/>
    <property type="match status" value="1"/>
</dbReference>
<reference evidence="4" key="1">
    <citation type="submission" date="2016-10" db="EMBL/GenBank/DDBJ databases">
        <authorList>
            <person name="Varghese N."/>
            <person name="Submissions S."/>
        </authorList>
    </citation>
    <scope>NUCLEOTIDE SEQUENCE [LARGE SCALE GENOMIC DNA]</scope>
    <source>
        <strain evidence="4">CGMCC 1.3566</strain>
    </source>
</reference>
<keyword evidence="1" id="KW-0472">Membrane</keyword>
<protein>
    <submittedName>
        <fullName evidence="3">Uncharacterized protein YpmB</fullName>
    </submittedName>
</protein>
<dbReference type="Proteomes" id="UP000199095">
    <property type="component" value="Unassembled WGS sequence"/>
</dbReference>
<dbReference type="EMBL" id="FOHJ01000010">
    <property type="protein sequence ID" value="SET90883.1"/>
    <property type="molecule type" value="Genomic_DNA"/>
</dbReference>
<evidence type="ECO:0000313" key="3">
    <source>
        <dbReference type="EMBL" id="SET90883.1"/>
    </source>
</evidence>
<keyword evidence="1" id="KW-0812">Transmembrane</keyword>
<name>A0A1I0I507_9BACI</name>
<evidence type="ECO:0000259" key="2">
    <source>
        <dbReference type="Pfam" id="PF17881"/>
    </source>
</evidence>
<keyword evidence="1" id="KW-1133">Transmembrane helix</keyword>
<evidence type="ECO:0000313" key="4">
    <source>
        <dbReference type="Proteomes" id="UP000199095"/>
    </source>
</evidence>
<dbReference type="Pfam" id="PF17881">
    <property type="entry name" value="TseB"/>
    <property type="match status" value="1"/>
</dbReference>
<dbReference type="AlphaFoldDB" id="A0A1I0I507"/>
<dbReference type="SUPFAM" id="SSF54403">
    <property type="entry name" value="Cystatin/monellin"/>
    <property type="match status" value="2"/>
</dbReference>
<dbReference type="InterPro" id="IPR046350">
    <property type="entry name" value="Cystatin_sf"/>
</dbReference>
<proteinExistence type="predicted"/>
<accession>A0A1I0I507</accession>
<feature type="transmembrane region" description="Helical" evidence="1">
    <location>
        <begin position="15"/>
        <end position="38"/>
    </location>
</feature>
<keyword evidence="4" id="KW-1185">Reference proteome</keyword>
<dbReference type="InterPro" id="IPR041401">
    <property type="entry name" value="TseB-like_dom"/>
</dbReference>
<evidence type="ECO:0000256" key="1">
    <source>
        <dbReference type="SAM" id="Phobius"/>
    </source>
</evidence>
<dbReference type="STRING" id="237682.SAMN05421676_110123"/>